<feature type="compositionally biased region" description="Basic and acidic residues" evidence="1">
    <location>
        <begin position="81"/>
        <end position="101"/>
    </location>
</feature>
<evidence type="ECO:0000313" key="3">
    <source>
        <dbReference type="Proteomes" id="UP000297703"/>
    </source>
</evidence>
<feature type="region of interest" description="Disordered" evidence="1">
    <location>
        <begin position="81"/>
        <end position="117"/>
    </location>
</feature>
<evidence type="ECO:0000313" key="2">
    <source>
        <dbReference type="EMBL" id="TFJ97333.1"/>
    </source>
</evidence>
<keyword evidence="3" id="KW-1185">Reference proteome</keyword>
<evidence type="ECO:0000256" key="1">
    <source>
        <dbReference type="SAM" id="MobiDB-lite"/>
    </source>
</evidence>
<protein>
    <submittedName>
        <fullName evidence="2">Mitochondrial Rho GTPase 1</fullName>
    </submittedName>
</protein>
<reference evidence="2 3" key="1">
    <citation type="submission" date="2019-04" db="EMBL/GenBank/DDBJ databases">
        <title>Draft genome of the big-headed turtle Platysternon megacephalum.</title>
        <authorList>
            <person name="Gong S."/>
        </authorList>
    </citation>
    <scope>NUCLEOTIDE SEQUENCE [LARGE SCALE GENOMIC DNA]</scope>
    <source>
        <strain evidence="2">DO16091913</strain>
        <tissue evidence="2">Muscle</tissue>
    </source>
</reference>
<sequence>MAATHRRWLPQIQHGCLPARYCQWAVRGRELRRLPHLSAARDPWGRISEPRWPLQIGGGAGLWNAPPPPSSSTNLRVETDENLGDKKGEPRWLPHIQDGRPAHKMATMGKGNRPSPAPLGLVSWWRRMKDWGARNAGVPPGTGGAGG</sequence>
<dbReference type="EMBL" id="QXTE01000508">
    <property type="protein sequence ID" value="TFJ97333.1"/>
    <property type="molecule type" value="Genomic_DNA"/>
</dbReference>
<organism evidence="2 3">
    <name type="scientific">Platysternon megacephalum</name>
    <name type="common">big-headed turtle</name>
    <dbReference type="NCBI Taxonomy" id="55544"/>
    <lineage>
        <taxon>Eukaryota</taxon>
        <taxon>Metazoa</taxon>
        <taxon>Chordata</taxon>
        <taxon>Craniata</taxon>
        <taxon>Vertebrata</taxon>
        <taxon>Euteleostomi</taxon>
        <taxon>Archelosauria</taxon>
        <taxon>Testudinata</taxon>
        <taxon>Testudines</taxon>
        <taxon>Cryptodira</taxon>
        <taxon>Durocryptodira</taxon>
        <taxon>Testudinoidea</taxon>
        <taxon>Platysternidae</taxon>
        <taxon>Platysternon</taxon>
    </lineage>
</organism>
<comment type="caution">
    <text evidence="2">The sequence shown here is derived from an EMBL/GenBank/DDBJ whole genome shotgun (WGS) entry which is preliminary data.</text>
</comment>
<dbReference type="AlphaFoldDB" id="A0A4D9DR33"/>
<gene>
    <name evidence="2" type="ORF">DR999_PMT20842</name>
</gene>
<name>A0A4D9DR33_9SAUR</name>
<reference evidence="2 3" key="2">
    <citation type="submission" date="2019-04" db="EMBL/GenBank/DDBJ databases">
        <title>The genome sequence of big-headed turtle.</title>
        <authorList>
            <person name="Gong S."/>
        </authorList>
    </citation>
    <scope>NUCLEOTIDE SEQUENCE [LARGE SCALE GENOMIC DNA]</scope>
    <source>
        <strain evidence="2">DO16091913</strain>
        <tissue evidence="2">Muscle</tissue>
    </source>
</reference>
<dbReference type="Proteomes" id="UP000297703">
    <property type="component" value="Unassembled WGS sequence"/>
</dbReference>
<accession>A0A4D9DR33</accession>
<proteinExistence type="predicted"/>